<keyword evidence="3" id="KW-1185">Reference proteome</keyword>
<sequence length="142" mass="16278">MYRACQCYFQGCSSFDTNTGACINSTRDKDRCSCEIRTRCIYRITYTLAARESLDEAVVYLLWPGEAGFRSDNYTLPQVRAIRYDEEKRKSIWTGVWVILGLFIGSTCVAACVYVFRDKIPGFPRLSRAQLPLKEEDAVKTQ</sequence>
<dbReference type="AlphaFoldDB" id="A0AAV4H0U7"/>
<accession>A0AAV4H0U7</accession>
<keyword evidence="1" id="KW-0472">Membrane</keyword>
<feature type="transmembrane region" description="Helical" evidence="1">
    <location>
        <begin position="92"/>
        <end position="116"/>
    </location>
</feature>
<keyword evidence="1" id="KW-0812">Transmembrane</keyword>
<evidence type="ECO:0000313" key="3">
    <source>
        <dbReference type="Proteomes" id="UP000762676"/>
    </source>
</evidence>
<proteinExistence type="predicted"/>
<gene>
    <name evidence="2" type="ORF">ElyMa_006171200</name>
</gene>
<evidence type="ECO:0000313" key="2">
    <source>
        <dbReference type="EMBL" id="GFR91274.1"/>
    </source>
</evidence>
<evidence type="ECO:0000256" key="1">
    <source>
        <dbReference type="SAM" id="Phobius"/>
    </source>
</evidence>
<keyword evidence="1" id="KW-1133">Transmembrane helix</keyword>
<comment type="caution">
    <text evidence="2">The sequence shown here is derived from an EMBL/GenBank/DDBJ whole genome shotgun (WGS) entry which is preliminary data.</text>
</comment>
<protein>
    <submittedName>
        <fullName evidence="2">Uncharacterized protein</fullName>
    </submittedName>
</protein>
<reference evidence="2 3" key="1">
    <citation type="journal article" date="2021" name="Elife">
        <title>Chloroplast acquisition without the gene transfer in kleptoplastic sea slugs, Plakobranchus ocellatus.</title>
        <authorList>
            <person name="Maeda T."/>
            <person name="Takahashi S."/>
            <person name="Yoshida T."/>
            <person name="Shimamura S."/>
            <person name="Takaki Y."/>
            <person name="Nagai Y."/>
            <person name="Toyoda A."/>
            <person name="Suzuki Y."/>
            <person name="Arimoto A."/>
            <person name="Ishii H."/>
            <person name="Satoh N."/>
            <person name="Nishiyama T."/>
            <person name="Hasebe M."/>
            <person name="Maruyama T."/>
            <person name="Minagawa J."/>
            <person name="Obokata J."/>
            <person name="Shigenobu S."/>
        </authorList>
    </citation>
    <scope>NUCLEOTIDE SEQUENCE [LARGE SCALE GENOMIC DNA]</scope>
</reference>
<dbReference type="EMBL" id="BMAT01012389">
    <property type="protein sequence ID" value="GFR91274.1"/>
    <property type="molecule type" value="Genomic_DNA"/>
</dbReference>
<name>A0AAV4H0U7_9GAST</name>
<organism evidence="2 3">
    <name type="scientific">Elysia marginata</name>
    <dbReference type="NCBI Taxonomy" id="1093978"/>
    <lineage>
        <taxon>Eukaryota</taxon>
        <taxon>Metazoa</taxon>
        <taxon>Spiralia</taxon>
        <taxon>Lophotrochozoa</taxon>
        <taxon>Mollusca</taxon>
        <taxon>Gastropoda</taxon>
        <taxon>Heterobranchia</taxon>
        <taxon>Euthyneura</taxon>
        <taxon>Panpulmonata</taxon>
        <taxon>Sacoglossa</taxon>
        <taxon>Placobranchoidea</taxon>
        <taxon>Plakobranchidae</taxon>
        <taxon>Elysia</taxon>
    </lineage>
</organism>
<dbReference type="Proteomes" id="UP000762676">
    <property type="component" value="Unassembled WGS sequence"/>
</dbReference>